<evidence type="ECO:0000313" key="2">
    <source>
        <dbReference type="Proteomes" id="UP000799771"/>
    </source>
</evidence>
<evidence type="ECO:0000313" key="1">
    <source>
        <dbReference type="EMBL" id="KAF2124153.1"/>
    </source>
</evidence>
<sequence>MCFSIFAHSRRALRSRKPKPTVAHADPAIPSPDGKCHFFRLPGELRNMIYAYALSSDHPVRYILDTDNVGHLCSFPIPANNWIGNYWLPDSEHNAVREWIIWNMLKFANRQLYNETHNLTLRYNELFFGCITDLSDFLDVCPAHFHSRFGIIWIKLGIARSPASAVIDADPAEVENVFRFCRDNPHVSVRDLDMSLIVDQGSFVLRVVDIQMLARKSTEFLQKFISSARYQQTLIDFFLRDNHVKSLDAFAWDFPSNYRFWASPRREPGETIMETFIRLTSNMDYIPRRAFPDTPGKLERWTTMAKDIFENGI</sequence>
<dbReference type="GeneID" id="54407411"/>
<dbReference type="RefSeq" id="XP_033518546.1">
    <property type="nucleotide sequence ID" value="XM_033666979.1"/>
</dbReference>
<proteinExistence type="predicted"/>
<accession>A0A6A5ZZ42</accession>
<dbReference type="EMBL" id="ML977520">
    <property type="protein sequence ID" value="KAF2124153.1"/>
    <property type="molecule type" value="Genomic_DNA"/>
</dbReference>
<keyword evidence="2" id="KW-1185">Reference proteome</keyword>
<organism evidence="1 2">
    <name type="scientific">Dothidotthia symphoricarpi CBS 119687</name>
    <dbReference type="NCBI Taxonomy" id="1392245"/>
    <lineage>
        <taxon>Eukaryota</taxon>
        <taxon>Fungi</taxon>
        <taxon>Dikarya</taxon>
        <taxon>Ascomycota</taxon>
        <taxon>Pezizomycotina</taxon>
        <taxon>Dothideomycetes</taxon>
        <taxon>Pleosporomycetidae</taxon>
        <taxon>Pleosporales</taxon>
        <taxon>Dothidotthiaceae</taxon>
        <taxon>Dothidotthia</taxon>
    </lineage>
</organism>
<dbReference type="InterPro" id="IPR038883">
    <property type="entry name" value="AN11006-like"/>
</dbReference>
<reference evidence="1" key="1">
    <citation type="journal article" date="2020" name="Stud. Mycol.">
        <title>101 Dothideomycetes genomes: a test case for predicting lifestyles and emergence of pathogens.</title>
        <authorList>
            <person name="Haridas S."/>
            <person name="Albert R."/>
            <person name="Binder M."/>
            <person name="Bloem J."/>
            <person name="Labutti K."/>
            <person name="Salamov A."/>
            <person name="Andreopoulos B."/>
            <person name="Baker S."/>
            <person name="Barry K."/>
            <person name="Bills G."/>
            <person name="Bluhm B."/>
            <person name="Cannon C."/>
            <person name="Castanera R."/>
            <person name="Culley D."/>
            <person name="Daum C."/>
            <person name="Ezra D."/>
            <person name="Gonzalez J."/>
            <person name="Henrissat B."/>
            <person name="Kuo A."/>
            <person name="Liang C."/>
            <person name="Lipzen A."/>
            <person name="Lutzoni F."/>
            <person name="Magnuson J."/>
            <person name="Mondo S."/>
            <person name="Nolan M."/>
            <person name="Ohm R."/>
            <person name="Pangilinan J."/>
            <person name="Park H.-J."/>
            <person name="Ramirez L."/>
            <person name="Alfaro M."/>
            <person name="Sun H."/>
            <person name="Tritt A."/>
            <person name="Yoshinaga Y."/>
            <person name="Zwiers L.-H."/>
            <person name="Turgeon B."/>
            <person name="Goodwin S."/>
            <person name="Spatafora J."/>
            <person name="Crous P."/>
            <person name="Grigoriev I."/>
        </authorList>
    </citation>
    <scope>NUCLEOTIDE SEQUENCE</scope>
    <source>
        <strain evidence="1">CBS 119687</strain>
    </source>
</reference>
<dbReference type="AlphaFoldDB" id="A0A6A5ZZ42"/>
<gene>
    <name evidence="1" type="ORF">P153DRAFT_361339</name>
</gene>
<protein>
    <submittedName>
        <fullName evidence="1">Uncharacterized protein</fullName>
    </submittedName>
</protein>
<dbReference type="OrthoDB" id="4790878at2759"/>
<dbReference type="PANTHER" id="PTHR42085">
    <property type="entry name" value="F-BOX DOMAIN-CONTAINING PROTEIN"/>
    <property type="match status" value="1"/>
</dbReference>
<dbReference type="Proteomes" id="UP000799771">
    <property type="component" value="Unassembled WGS sequence"/>
</dbReference>
<dbReference type="PANTHER" id="PTHR42085:SF1">
    <property type="entry name" value="F-BOX DOMAIN-CONTAINING PROTEIN"/>
    <property type="match status" value="1"/>
</dbReference>
<name>A0A6A5ZZ42_9PLEO</name>